<evidence type="ECO:0000313" key="14">
    <source>
        <dbReference type="Proteomes" id="UP000256328"/>
    </source>
</evidence>
<feature type="site" description="Transition state stabilizer" evidence="9">
    <location>
        <position position="120"/>
    </location>
</feature>
<evidence type="ECO:0000256" key="8">
    <source>
        <dbReference type="PIRSR" id="PIRSR601621-2"/>
    </source>
</evidence>
<dbReference type="InterPro" id="IPR019793">
    <property type="entry name" value="Peroxidases_heam-ligand_BS"/>
</dbReference>
<dbReference type="EC" id="1.11.1.-" evidence="11"/>
<name>A0A3D8QV27_9HELO</name>
<comment type="cofactor">
    <cofactor evidence="8 11">
        <name>Ca(2+)</name>
        <dbReference type="ChEBI" id="CHEBI:29108"/>
    </cofactor>
    <text evidence="8 11">Binds 2 calcium ions per subunit.</text>
</comment>
<evidence type="ECO:0000256" key="11">
    <source>
        <dbReference type="RuleBase" id="RU363051"/>
    </source>
</evidence>
<proteinExistence type="inferred from homology"/>
<comment type="similarity">
    <text evidence="1 11">Belongs to the peroxidase family. Ligninase subfamily.</text>
</comment>
<feature type="signal peptide" evidence="11">
    <location>
        <begin position="1"/>
        <end position="17"/>
    </location>
</feature>
<organism evidence="13 14">
    <name type="scientific">Coleophoma crateriformis</name>
    <dbReference type="NCBI Taxonomy" id="565419"/>
    <lineage>
        <taxon>Eukaryota</taxon>
        <taxon>Fungi</taxon>
        <taxon>Dikarya</taxon>
        <taxon>Ascomycota</taxon>
        <taxon>Pezizomycotina</taxon>
        <taxon>Leotiomycetes</taxon>
        <taxon>Helotiales</taxon>
        <taxon>Dermateaceae</taxon>
        <taxon>Coleophoma</taxon>
    </lineage>
</organism>
<dbReference type="PROSITE" id="PS00435">
    <property type="entry name" value="PEROXIDASE_1"/>
    <property type="match status" value="1"/>
</dbReference>
<feature type="domain" description="Plant heme peroxidase family profile" evidence="12">
    <location>
        <begin position="114"/>
        <end position="338"/>
    </location>
</feature>
<protein>
    <recommendedName>
        <fullName evidence="11">Peroxidase</fullName>
        <ecNumber evidence="11">1.11.1.-</ecNumber>
    </recommendedName>
</protein>
<dbReference type="GO" id="GO:0000302">
    <property type="term" value="P:response to reactive oxygen species"/>
    <property type="evidence" value="ECO:0007669"/>
    <property type="project" value="TreeGrafter"/>
</dbReference>
<evidence type="ECO:0000256" key="3">
    <source>
        <dbReference type="ARBA" id="ARBA00022617"/>
    </source>
</evidence>
<feature type="binding site" evidence="8">
    <location>
        <position position="267"/>
    </location>
    <ligand>
        <name>Ca(2+)</name>
        <dbReference type="ChEBI" id="CHEBI:29108"/>
        <label>2</label>
    </ligand>
</feature>
<keyword evidence="4 11" id="KW-0560">Oxidoreductase</keyword>
<keyword evidence="8 11" id="KW-0106">Calcium</keyword>
<dbReference type="AlphaFoldDB" id="A0A3D8QV27"/>
<keyword evidence="8 11" id="KW-0479">Metal-binding</keyword>
<feature type="binding site" evidence="8">
    <location>
        <position position="265"/>
    </location>
    <ligand>
        <name>Ca(2+)</name>
        <dbReference type="ChEBI" id="CHEBI:29108"/>
        <label>2</label>
    </ligand>
</feature>
<keyword evidence="11" id="KW-0732">Signal</keyword>
<dbReference type="PRINTS" id="PR00458">
    <property type="entry name" value="PEROXIDASE"/>
</dbReference>
<dbReference type="InterPro" id="IPR001621">
    <property type="entry name" value="Ligninase"/>
</dbReference>
<dbReference type="Proteomes" id="UP000256328">
    <property type="component" value="Unassembled WGS sequence"/>
</dbReference>
<evidence type="ECO:0000256" key="10">
    <source>
        <dbReference type="PIRSR" id="PIRSR601621-4"/>
    </source>
</evidence>
<evidence type="ECO:0000256" key="4">
    <source>
        <dbReference type="ARBA" id="ARBA00023002"/>
    </source>
</evidence>
<feature type="chain" id="PRO_5017495540" description="Peroxidase" evidence="11">
    <location>
        <begin position="18"/>
        <end position="417"/>
    </location>
</feature>
<dbReference type="EMBL" id="PDLN01000015">
    <property type="protein sequence ID" value="RDW65619.1"/>
    <property type="molecule type" value="Genomic_DNA"/>
</dbReference>
<dbReference type="InterPro" id="IPR002016">
    <property type="entry name" value="Haem_peroxidase"/>
</dbReference>
<evidence type="ECO:0000313" key="13">
    <source>
        <dbReference type="EMBL" id="RDW65619.1"/>
    </source>
</evidence>
<sequence>MKYNLIFLTAAASAVSAFPGMKDLMADLGKRQAETATVELLGDLLDGATTPVGQEVKDCLLGNVACQDPSKKTYAPPGPLGSPACAEDTCCVWDFIQKDLTDLFLDCDGTCNELARGAVRFGFHDAAAWSKTSGFGGADGSLLISKDEILRSENQGMDDIYAAGNDLLAKYSEYGIGAGDLVQFMHNTATVLCPLGPRILTYVGREDSENNPTGLLPDTHSPAPVLIELFQDKTINFKDLIALIGAHTVANQQFVDPSQAGAPLDSTPGIWDVKFYNETLQATPPPGVFRLPSDESFKNDNATAPGFTVFSDPVTGQTTWNAAYSVAYVRMSLLGVNNINELTDCTKVLPDQVFDFTPKACPSSSSSSSYTSTTSTTSIQILHDHTTMAPMVTPAPETDSYDSYGTTTAYVTVTVEC</sequence>
<dbReference type="SUPFAM" id="SSF48113">
    <property type="entry name" value="Heme-dependent peroxidases"/>
    <property type="match status" value="1"/>
</dbReference>
<dbReference type="InterPro" id="IPR044831">
    <property type="entry name" value="Ccp1-like"/>
</dbReference>
<keyword evidence="5 10" id="KW-1015">Disulfide bond</keyword>
<feature type="binding site" description="axial binding residue" evidence="8">
    <location>
        <position position="247"/>
    </location>
    <ligand>
        <name>heme b</name>
        <dbReference type="ChEBI" id="CHEBI:60344"/>
    </ligand>
    <ligandPart>
        <name>Fe</name>
        <dbReference type="ChEBI" id="CHEBI:18248"/>
    </ligandPart>
</feature>
<feature type="disulfide bond" evidence="10">
    <location>
        <begin position="90"/>
        <end position="345"/>
    </location>
</feature>
<dbReference type="Gene3D" id="1.10.520.10">
    <property type="match status" value="1"/>
</dbReference>
<reference evidence="13 14" key="1">
    <citation type="journal article" date="2018" name="IMA Fungus">
        <title>IMA Genome-F 9: Draft genome sequence of Annulohypoxylon stygium, Aspergillus mulundensis, Berkeleyomyces basicola (syn. Thielaviopsis basicola), Ceratocystis smalleyi, two Cercospora beticola strains, Coleophoma cylindrospora, Fusarium fracticaudum, Phialophora cf. hyalina, and Morchella septimelata.</title>
        <authorList>
            <person name="Wingfield B.D."/>
            <person name="Bills G.F."/>
            <person name="Dong Y."/>
            <person name="Huang W."/>
            <person name="Nel W.J."/>
            <person name="Swalarsk-Parry B.S."/>
            <person name="Vaghefi N."/>
            <person name="Wilken P.M."/>
            <person name="An Z."/>
            <person name="de Beer Z.W."/>
            <person name="De Vos L."/>
            <person name="Chen L."/>
            <person name="Duong T.A."/>
            <person name="Gao Y."/>
            <person name="Hammerbacher A."/>
            <person name="Kikkert J.R."/>
            <person name="Li Y."/>
            <person name="Li H."/>
            <person name="Li K."/>
            <person name="Li Q."/>
            <person name="Liu X."/>
            <person name="Ma X."/>
            <person name="Naidoo K."/>
            <person name="Pethybridge S.J."/>
            <person name="Sun J."/>
            <person name="Steenkamp E.T."/>
            <person name="van der Nest M.A."/>
            <person name="van Wyk S."/>
            <person name="Wingfield M.J."/>
            <person name="Xiong C."/>
            <person name="Yue Q."/>
            <person name="Zhang X."/>
        </authorList>
    </citation>
    <scope>NUCLEOTIDE SEQUENCE [LARGE SCALE GENOMIC DNA]</scope>
    <source>
        <strain evidence="13 14">BP5796</strain>
    </source>
</reference>
<dbReference type="InterPro" id="IPR010255">
    <property type="entry name" value="Haem_peroxidase_sf"/>
</dbReference>
<feature type="binding site" evidence="8">
    <location>
        <position position="125"/>
    </location>
    <ligand>
        <name>Ca(2+)</name>
        <dbReference type="ChEBI" id="CHEBI:29108"/>
        <label>1</label>
    </ligand>
</feature>
<dbReference type="Gene3D" id="1.10.420.10">
    <property type="entry name" value="Peroxidase, domain 2"/>
    <property type="match status" value="1"/>
</dbReference>
<dbReference type="PROSITE" id="PS50873">
    <property type="entry name" value="PEROXIDASE_4"/>
    <property type="match status" value="1"/>
</dbReference>
<feature type="disulfide bond" evidence="10">
    <location>
        <begin position="111"/>
        <end position="193"/>
    </location>
</feature>
<evidence type="ECO:0000256" key="9">
    <source>
        <dbReference type="PIRSR" id="PIRSR601621-3"/>
    </source>
</evidence>
<evidence type="ECO:0000259" key="12">
    <source>
        <dbReference type="PROSITE" id="PS50873"/>
    </source>
</evidence>
<gene>
    <name evidence="13" type="ORF">BP5796_10311</name>
</gene>
<keyword evidence="2 11" id="KW-0575">Peroxidase</keyword>
<feature type="binding site" evidence="8">
    <location>
        <position position="137"/>
    </location>
    <ligand>
        <name>Ca(2+)</name>
        <dbReference type="ChEBI" id="CHEBI:29108"/>
        <label>1</label>
    </ligand>
</feature>
<dbReference type="GO" id="GO:0020037">
    <property type="term" value="F:heme binding"/>
    <property type="evidence" value="ECO:0007669"/>
    <property type="project" value="UniProtKB-UniRule"/>
</dbReference>
<keyword evidence="8" id="KW-0408">Iron</keyword>
<dbReference type="PANTHER" id="PTHR31356:SF66">
    <property type="entry name" value="CATALASE-PEROXIDASE"/>
    <property type="match status" value="1"/>
</dbReference>
<dbReference type="Pfam" id="PF00141">
    <property type="entry name" value="peroxidase"/>
    <property type="match status" value="1"/>
</dbReference>
<comment type="caution">
    <text evidence="13">The sequence shown here is derived from an EMBL/GenBank/DDBJ whole genome shotgun (WGS) entry which is preliminary data.</text>
</comment>
<feature type="binding site" evidence="8">
    <location>
        <position position="248"/>
    </location>
    <ligand>
        <name>Ca(2+)</name>
        <dbReference type="ChEBI" id="CHEBI:29108"/>
        <label>2</label>
    </ligand>
</feature>
<keyword evidence="6" id="KW-0325">Glycoprotein</keyword>
<dbReference type="GO" id="GO:0042744">
    <property type="term" value="P:hydrogen peroxide catabolic process"/>
    <property type="evidence" value="ECO:0007669"/>
    <property type="project" value="TreeGrafter"/>
</dbReference>
<evidence type="ECO:0000256" key="7">
    <source>
        <dbReference type="PIRSR" id="PIRSR601621-1"/>
    </source>
</evidence>
<comment type="cofactor">
    <cofactor evidence="8">
        <name>heme b</name>
        <dbReference type="ChEBI" id="CHEBI:60344"/>
    </cofactor>
    <text evidence="8">Binds 1 heme b (iron(II)-protoporphyrin IX) group per subunit.</text>
</comment>
<evidence type="ECO:0000256" key="1">
    <source>
        <dbReference type="ARBA" id="ARBA00006089"/>
    </source>
</evidence>
<dbReference type="GO" id="GO:0046872">
    <property type="term" value="F:metal ion binding"/>
    <property type="evidence" value="ECO:0007669"/>
    <property type="project" value="UniProtKB-UniRule"/>
</dbReference>
<keyword evidence="3 8" id="KW-0349">Heme</keyword>
<dbReference type="GO" id="GO:0034599">
    <property type="term" value="P:cellular response to oxidative stress"/>
    <property type="evidence" value="ECO:0007669"/>
    <property type="project" value="InterPro"/>
</dbReference>
<keyword evidence="14" id="KW-1185">Reference proteome</keyword>
<feature type="binding site" evidence="8">
    <location>
        <position position="139"/>
    </location>
    <ligand>
        <name>Ca(2+)</name>
        <dbReference type="ChEBI" id="CHEBI:29108"/>
        <label>1</label>
    </ligand>
</feature>
<accession>A0A3D8QV27</accession>
<evidence type="ECO:0000256" key="6">
    <source>
        <dbReference type="ARBA" id="ARBA00023180"/>
    </source>
</evidence>
<evidence type="ECO:0000256" key="2">
    <source>
        <dbReference type="ARBA" id="ARBA00022559"/>
    </source>
</evidence>
<feature type="binding site" evidence="8">
    <location>
        <position position="272"/>
    </location>
    <ligand>
        <name>Ca(2+)</name>
        <dbReference type="ChEBI" id="CHEBI:29108"/>
        <label>2</label>
    </ligand>
</feature>
<dbReference type="OrthoDB" id="2113341at2759"/>
<dbReference type="PANTHER" id="PTHR31356">
    <property type="entry name" value="THYLAKOID LUMENAL 29 KDA PROTEIN, CHLOROPLASTIC-RELATED"/>
    <property type="match status" value="1"/>
</dbReference>
<evidence type="ECO:0000256" key="5">
    <source>
        <dbReference type="ARBA" id="ARBA00023157"/>
    </source>
</evidence>
<feature type="binding site" evidence="8">
    <location>
        <position position="141"/>
    </location>
    <ligand>
        <name>Ca(2+)</name>
        <dbReference type="ChEBI" id="CHEBI:29108"/>
        <label>1</label>
    </ligand>
</feature>
<feature type="active site" description="Proton acceptor" evidence="7">
    <location>
        <position position="124"/>
    </location>
</feature>
<dbReference type="PRINTS" id="PR00462">
    <property type="entry name" value="LIGNINASE"/>
</dbReference>
<dbReference type="GO" id="GO:0004601">
    <property type="term" value="F:peroxidase activity"/>
    <property type="evidence" value="ECO:0007669"/>
    <property type="project" value="UniProtKB-KW"/>
</dbReference>